<evidence type="ECO:0000256" key="1">
    <source>
        <dbReference type="SAM" id="SignalP"/>
    </source>
</evidence>
<name>A0A7R9QE97_9ACAR</name>
<feature type="chain" id="PRO_5036211809" evidence="1">
    <location>
        <begin position="24"/>
        <end position="126"/>
    </location>
</feature>
<accession>A0A7R9QE97</accession>
<sequence length="126" mass="14539">MESYYKLCVFMWYVLTSTSMSRAQVCSPGDLRKFDSNVAKLSMVGNSGRKFPENRGPELKKFCSENDKLISDVEKYRNQCLENMSKQLDTLLKIGACDKCYTAMLDKLLGIQISQDDKKKIPWLCW</sequence>
<dbReference type="EMBL" id="OC915695">
    <property type="protein sequence ID" value="CAD7641559.1"/>
    <property type="molecule type" value="Genomic_DNA"/>
</dbReference>
<reference evidence="2" key="1">
    <citation type="submission" date="2020-11" db="EMBL/GenBank/DDBJ databases">
        <authorList>
            <person name="Tran Van P."/>
        </authorList>
    </citation>
    <scope>NUCLEOTIDE SEQUENCE</scope>
</reference>
<protein>
    <submittedName>
        <fullName evidence="2">Uncharacterized protein</fullName>
    </submittedName>
</protein>
<dbReference type="AlphaFoldDB" id="A0A7R9QE97"/>
<keyword evidence="3" id="KW-1185">Reference proteome</keyword>
<feature type="signal peptide" evidence="1">
    <location>
        <begin position="1"/>
        <end position="23"/>
    </location>
</feature>
<proteinExistence type="predicted"/>
<organism evidence="2">
    <name type="scientific">Oppiella nova</name>
    <dbReference type="NCBI Taxonomy" id="334625"/>
    <lineage>
        <taxon>Eukaryota</taxon>
        <taxon>Metazoa</taxon>
        <taxon>Ecdysozoa</taxon>
        <taxon>Arthropoda</taxon>
        <taxon>Chelicerata</taxon>
        <taxon>Arachnida</taxon>
        <taxon>Acari</taxon>
        <taxon>Acariformes</taxon>
        <taxon>Sarcoptiformes</taxon>
        <taxon>Oribatida</taxon>
        <taxon>Brachypylina</taxon>
        <taxon>Oppioidea</taxon>
        <taxon>Oppiidae</taxon>
        <taxon>Oppiella</taxon>
    </lineage>
</organism>
<keyword evidence="1" id="KW-0732">Signal</keyword>
<dbReference type="EMBL" id="CAJPVJ010000870">
    <property type="protein sequence ID" value="CAG2163587.1"/>
    <property type="molecule type" value="Genomic_DNA"/>
</dbReference>
<dbReference type="Proteomes" id="UP000728032">
    <property type="component" value="Unassembled WGS sequence"/>
</dbReference>
<gene>
    <name evidence="2" type="ORF">ONB1V03_LOCUS3161</name>
</gene>
<evidence type="ECO:0000313" key="3">
    <source>
        <dbReference type="Proteomes" id="UP000728032"/>
    </source>
</evidence>
<evidence type="ECO:0000313" key="2">
    <source>
        <dbReference type="EMBL" id="CAD7641559.1"/>
    </source>
</evidence>